<evidence type="ECO:0000256" key="2">
    <source>
        <dbReference type="ARBA" id="ARBA00022692"/>
    </source>
</evidence>
<feature type="domain" description="ABC transmembrane type-1" evidence="9">
    <location>
        <begin position="36"/>
        <end position="318"/>
    </location>
</feature>
<feature type="transmembrane region" description="Helical" evidence="7">
    <location>
        <begin position="75"/>
        <end position="93"/>
    </location>
</feature>
<feature type="transmembrane region" description="Helical" evidence="7">
    <location>
        <begin position="155"/>
        <end position="188"/>
    </location>
</feature>
<feature type="transmembrane region" description="Helical" evidence="7">
    <location>
        <begin position="267"/>
        <end position="300"/>
    </location>
</feature>
<dbReference type="InterPro" id="IPR039421">
    <property type="entry name" value="Type_1_exporter"/>
</dbReference>
<dbReference type="RefSeq" id="WP_344469364.1">
    <property type="nucleotide sequence ID" value="NZ_BAAANT010000061.1"/>
</dbReference>
<comment type="subcellular location">
    <subcellularLocation>
        <location evidence="1">Cell membrane</location>
        <topology evidence="1">Multi-pass membrane protein</topology>
    </subcellularLocation>
</comment>
<dbReference type="Pfam" id="PF00664">
    <property type="entry name" value="ABC_membrane"/>
    <property type="match status" value="1"/>
</dbReference>
<evidence type="ECO:0000256" key="7">
    <source>
        <dbReference type="SAM" id="Phobius"/>
    </source>
</evidence>
<dbReference type="PROSITE" id="PS50929">
    <property type="entry name" value="ABC_TM1F"/>
    <property type="match status" value="1"/>
</dbReference>
<dbReference type="PROSITE" id="PS50893">
    <property type="entry name" value="ABC_TRANSPORTER_2"/>
    <property type="match status" value="1"/>
</dbReference>
<dbReference type="SMART" id="SM00382">
    <property type="entry name" value="AAA"/>
    <property type="match status" value="1"/>
</dbReference>
<organism evidence="10 11">
    <name type="scientific">Kitasatospora kazusensis</name>
    <dbReference type="NCBI Taxonomy" id="407974"/>
    <lineage>
        <taxon>Bacteria</taxon>
        <taxon>Bacillati</taxon>
        <taxon>Actinomycetota</taxon>
        <taxon>Actinomycetes</taxon>
        <taxon>Kitasatosporales</taxon>
        <taxon>Streptomycetaceae</taxon>
        <taxon>Kitasatospora</taxon>
    </lineage>
</organism>
<evidence type="ECO:0000256" key="5">
    <source>
        <dbReference type="ARBA" id="ARBA00022989"/>
    </source>
</evidence>
<gene>
    <name evidence="10" type="ORF">GCM10009760_59990</name>
</gene>
<feature type="domain" description="ABC transporter" evidence="8">
    <location>
        <begin position="348"/>
        <end position="581"/>
    </location>
</feature>
<evidence type="ECO:0000259" key="8">
    <source>
        <dbReference type="PROSITE" id="PS50893"/>
    </source>
</evidence>
<dbReference type="Gene3D" id="3.40.50.300">
    <property type="entry name" value="P-loop containing nucleotide triphosphate hydrolases"/>
    <property type="match status" value="1"/>
</dbReference>
<dbReference type="EMBL" id="BAAANT010000061">
    <property type="protein sequence ID" value="GAA2157643.1"/>
    <property type="molecule type" value="Genomic_DNA"/>
</dbReference>
<dbReference type="SUPFAM" id="SSF52540">
    <property type="entry name" value="P-loop containing nucleoside triphosphate hydrolases"/>
    <property type="match status" value="1"/>
</dbReference>
<comment type="caution">
    <text evidence="10">The sequence shown here is derived from an EMBL/GenBank/DDBJ whole genome shotgun (WGS) entry which is preliminary data.</text>
</comment>
<dbReference type="Pfam" id="PF00005">
    <property type="entry name" value="ABC_tran"/>
    <property type="match status" value="1"/>
</dbReference>
<evidence type="ECO:0000313" key="11">
    <source>
        <dbReference type="Proteomes" id="UP001422759"/>
    </source>
</evidence>
<dbReference type="Proteomes" id="UP001422759">
    <property type="component" value="Unassembled WGS sequence"/>
</dbReference>
<proteinExistence type="predicted"/>
<feature type="transmembrane region" description="Helical" evidence="7">
    <location>
        <begin position="35"/>
        <end position="55"/>
    </location>
</feature>
<dbReference type="InterPro" id="IPR036640">
    <property type="entry name" value="ABC1_TM_sf"/>
</dbReference>
<keyword evidence="2 7" id="KW-0812">Transmembrane</keyword>
<dbReference type="CDD" id="cd07346">
    <property type="entry name" value="ABC_6TM_exporters"/>
    <property type="match status" value="1"/>
</dbReference>
<dbReference type="GO" id="GO:0005524">
    <property type="term" value="F:ATP binding"/>
    <property type="evidence" value="ECO:0007669"/>
    <property type="project" value="UniProtKB-KW"/>
</dbReference>
<evidence type="ECO:0000259" key="9">
    <source>
        <dbReference type="PROSITE" id="PS50929"/>
    </source>
</evidence>
<name>A0ABP5M0F6_9ACTN</name>
<keyword evidence="5 7" id="KW-1133">Transmembrane helix</keyword>
<dbReference type="SUPFAM" id="SSF90123">
    <property type="entry name" value="ABC transporter transmembrane region"/>
    <property type="match status" value="1"/>
</dbReference>
<reference evidence="11" key="1">
    <citation type="journal article" date="2019" name="Int. J. Syst. Evol. Microbiol.">
        <title>The Global Catalogue of Microorganisms (GCM) 10K type strain sequencing project: providing services to taxonomists for standard genome sequencing and annotation.</title>
        <authorList>
            <consortium name="The Broad Institute Genomics Platform"/>
            <consortium name="The Broad Institute Genome Sequencing Center for Infectious Disease"/>
            <person name="Wu L."/>
            <person name="Ma J."/>
        </authorList>
    </citation>
    <scope>NUCLEOTIDE SEQUENCE [LARGE SCALE GENOMIC DNA]</scope>
    <source>
        <strain evidence="11">JCM 14560</strain>
    </source>
</reference>
<evidence type="ECO:0000256" key="4">
    <source>
        <dbReference type="ARBA" id="ARBA00022840"/>
    </source>
</evidence>
<accession>A0ABP5M0F6</accession>
<evidence type="ECO:0000256" key="1">
    <source>
        <dbReference type="ARBA" id="ARBA00004651"/>
    </source>
</evidence>
<dbReference type="InterPro" id="IPR003439">
    <property type="entry name" value="ABC_transporter-like_ATP-bd"/>
</dbReference>
<dbReference type="PANTHER" id="PTHR43394:SF1">
    <property type="entry name" value="ATP-BINDING CASSETTE SUB-FAMILY B MEMBER 10, MITOCHONDRIAL"/>
    <property type="match status" value="1"/>
</dbReference>
<dbReference type="InterPro" id="IPR027417">
    <property type="entry name" value="P-loop_NTPase"/>
</dbReference>
<protein>
    <submittedName>
        <fullName evidence="10">ABC transporter ATP-binding protein</fullName>
    </submittedName>
</protein>
<evidence type="ECO:0000256" key="6">
    <source>
        <dbReference type="ARBA" id="ARBA00023136"/>
    </source>
</evidence>
<keyword evidence="4 10" id="KW-0067">ATP-binding</keyword>
<keyword evidence="11" id="KW-1185">Reference proteome</keyword>
<evidence type="ECO:0000256" key="3">
    <source>
        <dbReference type="ARBA" id="ARBA00022741"/>
    </source>
</evidence>
<keyword evidence="3" id="KW-0547">Nucleotide-binding</keyword>
<dbReference type="InterPro" id="IPR011527">
    <property type="entry name" value="ABC1_TM_dom"/>
</dbReference>
<keyword evidence="6 7" id="KW-0472">Membrane</keyword>
<sequence length="585" mass="61262">MTARTEAAQGRLPVAGAAEARRAAVRLVRQDGRPVVVMLALNGLAAAAGLGGPWLLGRIIDDVKHGAGTGRVDRLALGILCFALAQLLLGRFARYAGYRFGERTLARIREQFVERALALPASVAERAGTGDLLTRGTADVTTVGTTLRDAGPEVFVALVQVVFILGAMLAVSLPLGICGVLCLSGIWFAARWYLRRAHAGYLAEGAANSVLAEVLGSTAAGARTVEALGLQERRIAAAAEAIESCRTTRTHTLNLRTVLFPVVEFSYIAPVAVILLIGGALNSTGAVSGGAVIASALYFWKLAEPLDKILLWIDQLQGGNAAFARVEGVGRAVAPVAAGGGQPADGRIDVVGVRYAYQGERDVLHGVDLTVRPGERLAVVGPSGAGKSTLGRLLAGVEVPRTGRVTVGQVPVAELDPAQLRRHVVLVSQEHHVFLGSVRDNLRIAAPGATDQELHAALAAVDVDWVDELPDGLDTGLGAGGYRPDAQQSQQLALARVVLADPHTLILDEATSLLDPATARHTERSLAAVLKGRTVIAIAHRLHTAHDADRVAVMDGGRITELGSHDELLAADGGYAALWRSWHGA</sequence>
<dbReference type="Gene3D" id="1.20.1560.10">
    <property type="entry name" value="ABC transporter type 1, transmembrane domain"/>
    <property type="match status" value="1"/>
</dbReference>
<dbReference type="InterPro" id="IPR003593">
    <property type="entry name" value="AAA+_ATPase"/>
</dbReference>
<evidence type="ECO:0000313" key="10">
    <source>
        <dbReference type="EMBL" id="GAA2157643.1"/>
    </source>
</evidence>
<dbReference type="PANTHER" id="PTHR43394">
    <property type="entry name" value="ATP-DEPENDENT PERMEASE MDL1, MITOCHONDRIAL"/>
    <property type="match status" value="1"/>
</dbReference>